<gene>
    <name evidence="2" type="ORF">ETAA8_47130</name>
</gene>
<dbReference type="EMBL" id="CP036274">
    <property type="protein sequence ID" value="QDU29598.1"/>
    <property type="molecule type" value="Genomic_DNA"/>
</dbReference>
<sequence>MANGETQQQATVVNRQHNSHARDEREQDMQHIREALRGLRYGTVNIIIQDGVVVQIDRTEKRRVRQRDAK</sequence>
<keyword evidence="3" id="KW-1185">Reference proteome</keyword>
<accession>A0A517YHA3</accession>
<feature type="compositionally biased region" description="Polar residues" evidence="1">
    <location>
        <begin position="1"/>
        <end position="16"/>
    </location>
</feature>
<evidence type="ECO:0000313" key="2">
    <source>
        <dbReference type="EMBL" id="QDU29598.1"/>
    </source>
</evidence>
<evidence type="ECO:0008006" key="4">
    <source>
        <dbReference type="Google" id="ProtNLM"/>
    </source>
</evidence>
<dbReference type="Proteomes" id="UP000315017">
    <property type="component" value="Chromosome"/>
</dbReference>
<dbReference type="RefSeq" id="WP_202921200.1">
    <property type="nucleotide sequence ID" value="NZ_CP036274.1"/>
</dbReference>
<reference evidence="2 3" key="1">
    <citation type="submission" date="2019-02" db="EMBL/GenBank/DDBJ databases">
        <title>Deep-cultivation of Planctomycetes and their phenomic and genomic characterization uncovers novel biology.</title>
        <authorList>
            <person name="Wiegand S."/>
            <person name="Jogler M."/>
            <person name="Boedeker C."/>
            <person name="Pinto D."/>
            <person name="Vollmers J."/>
            <person name="Rivas-Marin E."/>
            <person name="Kohn T."/>
            <person name="Peeters S.H."/>
            <person name="Heuer A."/>
            <person name="Rast P."/>
            <person name="Oberbeckmann S."/>
            <person name="Bunk B."/>
            <person name="Jeske O."/>
            <person name="Meyerdierks A."/>
            <person name="Storesund J.E."/>
            <person name="Kallscheuer N."/>
            <person name="Luecker S."/>
            <person name="Lage O.M."/>
            <person name="Pohl T."/>
            <person name="Merkel B.J."/>
            <person name="Hornburger P."/>
            <person name="Mueller R.-W."/>
            <person name="Bruemmer F."/>
            <person name="Labrenz M."/>
            <person name="Spormann A.M."/>
            <person name="Op den Camp H."/>
            <person name="Overmann J."/>
            <person name="Amann R."/>
            <person name="Jetten M.S.M."/>
            <person name="Mascher T."/>
            <person name="Medema M.H."/>
            <person name="Devos D.P."/>
            <person name="Kaster A.-K."/>
            <person name="Ovreas L."/>
            <person name="Rohde M."/>
            <person name="Galperin M.Y."/>
            <person name="Jogler C."/>
        </authorList>
    </citation>
    <scope>NUCLEOTIDE SEQUENCE [LARGE SCALE GENOMIC DNA]</scope>
    <source>
        <strain evidence="2 3">ETA_A8</strain>
    </source>
</reference>
<evidence type="ECO:0000256" key="1">
    <source>
        <dbReference type="SAM" id="MobiDB-lite"/>
    </source>
</evidence>
<feature type="region of interest" description="Disordered" evidence="1">
    <location>
        <begin position="1"/>
        <end position="28"/>
    </location>
</feature>
<dbReference type="InterPro" id="IPR018743">
    <property type="entry name" value="DUF2292"/>
</dbReference>
<dbReference type="KEGG" id="aagg:ETAA8_47130"/>
<protein>
    <recommendedName>
        <fullName evidence="4">DUF2292 domain-containing protein</fullName>
    </recommendedName>
</protein>
<evidence type="ECO:0000313" key="3">
    <source>
        <dbReference type="Proteomes" id="UP000315017"/>
    </source>
</evidence>
<dbReference type="AlphaFoldDB" id="A0A517YHA3"/>
<name>A0A517YHA3_9BACT</name>
<proteinExistence type="predicted"/>
<dbReference type="Pfam" id="PF10055">
    <property type="entry name" value="DUF2292"/>
    <property type="match status" value="1"/>
</dbReference>
<organism evidence="2 3">
    <name type="scientific">Anatilimnocola aggregata</name>
    <dbReference type="NCBI Taxonomy" id="2528021"/>
    <lineage>
        <taxon>Bacteria</taxon>
        <taxon>Pseudomonadati</taxon>
        <taxon>Planctomycetota</taxon>
        <taxon>Planctomycetia</taxon>
        <taxon>Pirellulales</taxon>
        <taxon>Pirellulaceae</taxon>
        <taxon>Anatilimnocola</taxon>
    </lineage>
</organism>